<evidence type="ECO:0000313" key="3">
    <source>
        <dbReference type="Proteomes" id="UP000829542"/>
    </source>
</evidence>
<keyword evidence="3" id="KW-1185">Reference proteome</keyword>
<dbReference type="InterPro" id="IPR038728">
    <property type="entry name" value="YkvI-like"/>
</dbReference>
<feature type="transmembrane region" description="Helical" evidence="1">
    <location>
        <begin position="190"/>
        <end position="212"/>
    </location>
</feature>
<feature type="transmembrane region" description="Helical" evidence="1">
    <location>
        <begin position="139"/>
        <end position="159"/>
    </location>
</feature>
<dbReference type="RefSeq" id="WP_242149699.1">
    <property type="nucleotide sequence ID" value="NZ_CP093379.1"/>
</dbReference>
<evidence type="ECO:0000313" key="2">
    <source>
        <dbReference type="EMBL" id="UNM96329.1"/>
    </source>
</evidence>
<proteinExistence type="predicted"/>
<feature type="transmembrane region" description="Helical" evidence="1">
    <location>
        <begin position="224"/>
        <end position="248"/>
    </location>
</feature>
<sequence>MKKVLEVLIIAFAYASVVVGAGNASGMEPFFYYTSFGMDGTIGVLLATVLYGIVGYFVTGLGQRLKSKNYKEATYLVGGKVVGRFIDYLIIFMMLGTGIIMLSGSAALFKQQYGMPLWQGGLLMTVLVVITLMLRLRKIILVIGMITPILIGLLSIMVYQSLSNQTESFSAVNDYVIAVGNTLPDTLPNWWVAALNHVAMMTVAGVGMSLVIGGEEKDPKVAKWGGALGGLIIGGVLSMGHFALFAQIKVIAPTVETLASMPSLQIMNTYAPSLSPLLTLTALAMIYSTAVSMFYVFISRYVEMETPKSRIYILITLGVGFGISFIGFVQLMGYFYPIAGYIGIVLIGMIFYGPFKIRKLEKSGELAPIPVVPSFR</sequence>
<gene>
    <name evidence="2" type="ORF">MMG00_00110</name>
</gene>
<feature type="transmembrane region" description="Helical" evidence="1">
    <location>
        <begin position="115"/>
        <end position="134"/>
    </location>
</feature>
<feature type="transmembrane region" description="Helical" evidence="1">
    <location>
        <begin position="88"/>
        <end position="109"/>
    </location>
</feature>
<feature type="transmembrane region" description="Helical" evidence="1">
    <location>
        <begin position="310"/>
        <end position="328"/>
    </location>
</feature>
<keyword evidence="1" id="KW-0472">Membrane</keyword>
<evidence type="ECO:0000256" key="1">
    <source>
        <dbReference type="SAM" id="Phobius"/>
    </source>
</evidence>
<dbReference type="PANTHER" id="PTHR37814">
    <property type="entry name" value="CONSERVED MEMBRANE PROTEIN"/>
    <property type="match status" value="1"/>
</dbReference>
<feature type="transmembrane region" description="Helical" evidence="1">
    <location>
        <begin position="30"/>
        <end position="58"/>
    </location>
</feature>
<dbReference type="Proteomes" id="UP000829542">
    <property type="component" value="Chromosome"/>
</dbReference>
<evidence type="ECO:0008006" key="4">
    <source>
        <dbReference type="Google" id="ProtNLM"/>
    </source>
</evidence>
<protein>
    <recommendedName>
        <fullName evidence="4">Membrane protein YkvI</fullName>
    </recommendedName>
</protein>
<feature type="transmembrane region" description="Helical" evidence="1">
    <location>
        <begin position="277"/>
        <end position="298"/>
    </location>
</feature>
<reference evidence="2 3" key="1">
    <citation type="submission" date="2022-03" db="EMBL/GenBank/DDBJ databases">
        <title>Ignatzschineria rhizosphaerae HR5S32.</title>
        <authorList>
            <person name="Sun J.Q."/>
            <person name="Feng J.Y."/>
        </authorList>
    </citation>
    <scope>NUCLEOTIDE SEQUENCE [LARGE SCALE GENOMIC DNA]</scope>
    <source>
        <strain evidence="2 3">HR5S32</strain>
    </source>
</reference>
<keyword evidence="1" id="KW-1133">Transmembrane helix</keyword>
<dbReference type="PANTHER" id="PTHR37814:SF1">
    <property type="entry name" value="MEMBRANE PROTEIN"/>
    <property type="match status" value="1"/>
</dbReference>
<accession>A0ABY3X0E1</accession>
<name>A0ABY3X0E1_9GAMM</name>
<keyword evidence="1" id="KW-0812">Transmembrane</keyword>
<feature type="transmembrane region" description="Helical" evidence="1">
    <location>
        <begin position="334"/>
        <end position="353"/>
    </location>
</feature>
<dbReference type="EMBL" id="CP093379">
    <property type="protein sequence ID" value="UNM96329.1"/>
    <property type="molecule type" value="Genomic_DNA"/>
</dbReference>
<organism evidence="2 3">
    <name type="scientific">Ignatzschineria rhizosphaerae</name>
    <dbReference type="NCBI Taxonomy" id="2923279"/>
    <lineage>
        <taxon>Bacteria</taxon>
        <taxon>Pseudomonadati</taxon>
        <taxon>Pseudomonadota</taxon>
        <taxon>Gammaproteobacteria</taxon>
        <taxon>Cardiobacteriales</taxon>
        <taxon>Ignatzschineriaceae</taxon>
        <taxon>Ignatzschineria</taxon>
    </lineage>
</organism>